<sequence length="295" mass="33294">MVQHYSWSRKMFVVFNYSILAIVSLICILPLVNVLAISFSSAAAIEGGRVSLWPVEFTTRAYTFVASKKEFLTSMGISVQRVLLGVIVNMTLTILTAYPLSKEAAQLKFRTGYAWVFVFTMLFTGGLIPTYMVIRELGMIDSLWSLVLPGAVPVFNVILMLNFFRNLPKELSESAFIDGAGHWKTLWKIIVPLSMPSIATVMLFTIVGHWNEWFNGLIYMNDPIHYPLASYLQTIVVKMDMTQLNDPTALKFLSELNDRALRAAQIFLGMLPVLCVYPFLQRYFMSGIVLGSVKE</sequence>
<gene>
    <name evidence="9" type="ORF">HH215_12785</name>
</gene>
<evidence type="ECO:0000256" key="3">
    <source>
        <dbReference type="ARBA" id="ARBA00022475"/>
    </source>
</evidence>
<evidence type="ECO:0000259" key="8">
    <source>
        <dbReference type="PROSITE" id="PS50928"/>
    </source>
</evidence>
<evidence type="ECO:0000256" key="6">
    <source>
        <dbReference type="ARBA" id="ARBA00023136"/>
    </source>
</evidence>
<dbReference type="GO" id="GO:0055085">
    <property type="term" value="P:transmembrane transport"/>
    <property type="evidence" value="ECO:0007669"/>
    <property type="project" value="InterPro"/>
</dbReference>
<comment type="subcellular location">
    <subcellularLocation>
        <location evidence="1 7">Cell membrane</location>
        <topology evidence="1 7">Multi-pass membrane protein</topology>
    </subcellularLocation>
</comment>
<feature type="transmembrane region" description="Helical" evidence="7">
    <location>
        <begin position="260"/>
        <end position="280"/>
    </location>
</feature>
<protein>
    <submittedName>
        <fullName evidence="9">Carbohydrate ABC transporter permease</fullName>
    </submittedName>
</protein>
<reference evidence="9 10" key="1">
    <citation type="submission" date="2020-04" db="EMBL/GenBank/DDBJ databases">
        <title>Genome sequencing of novel species.</title>
        <authorList>
            <person name="Heo J."/>
            <person name="Kim S.-J."/>
            <person name="Kim J.-S."/>
            <person name="Hong S.-B."/>
            <person name="Kwon S.-W."/>
        </authorList>
    </citation>
    <scope>NUCLEOTIDE SEQUENCE [LARGE SCALE GENOMIC DNA]</scope>
    <source>
        <strain evidence="9 10">MFER-1</strain>
    </source>
</reference>
<dbReference type="PANTHER" id="PTHR43744">
    <property type="entry name" value="ABC TRANSPORTER PERMEASE PROTEIN MG189-RELATED-RELATED"/>
    <property type="match status" value="1"/>
</dbReference>
<dbReference type="GO" id="GO:0005886">
    <property type="term" value="C:plasma membrane"/>
    <property type="evidence" value="ECO:0007669"/>
    <property type="project" value="UniProtKB-SubCell"/>
</dbReference>
<dbReference type="CDD" id="cd06261">
    <property type="entry name" value="TM_PBP2"/>
    <property type="match status" value="1"/>
</dbReference>
<dbReference type="RefSeq" id="WP_169280257.1">
    <property type="nucleotide sequence ID" value="NZ_CP051680.1"/>
</dbReference>
<comment type="similarity">
    <text evidence="7">Belongs to the binding-protein-dependent transport system permease family.</text>
</comment>
<feature type="transmembrane region" description="Helical" evidence="7">
    <location>
        <begin position="82"/>
        <end position="100"/>
    </location>
</feature>
<dbReference type="SUPFAM" id="SSF161098">
    <property type="entry name" value="MetI-like"/>
    <property type="match status" value="1"/>
</dbReference>
<feature type="transmembrane region" description="Helical" evidence="7">
    <location>
        <begin position="185"/>
        <end position="210"/>
    </location>
</feature>
<evidence type="ECO:0000256" key="2">
    <source>
        <dbReference type="ARBA" id="ARBA00022448"/>
    </source>
</evidence>
<keyword evidence="3" id="KW-1003">Cell membrane</keyword>
<feature type="transmembrane region" description="Helical" evidence="7">
    <location>
        <begin position="146"/>
        <end position="164"/>
    </location>
</feature>
<evidence type="ECO:0000256" key="4">
    <source>
        <dbReference type="ARBA" id="ARBA00022692"/>
    </source>
</evidence>
<dbReference type="Pfam" id="PF00528">
    <property type="entry name" value="BPD_transp_1"/>
    <property type="match status" value="1"/>
</dbReference>
<dbReference type="Proteomes" id="UP000502248">
    <property type="component" value="Chromosome"/>
</dbReference>
<dbReference type="InterPro" id="IPR000515">
    <property type="entry name" value="MetI-like"/>
</dbReference>
<dbReference type="EMBL" id="CP051680">
    <property type="protein sequence ID" value="QJD83971.1"/>
    <property type="molecule type" value="Genomic_DNA"/>
</dbReference>
<evidence type="ECO:0000256" key="7">
    <source>
        <dbReference type="RuleBase" id="RU363032"/>
    </source>
</evidence>
<dbReference type="AlphaFoldDB" id="A0A7Z2VJ71"/>
<proteinExistence type="inferred from homology"/>
<accession>A0A7Z2VJ71</accession>
<feature type="transmembrane region" description="Helical" evidence="7">
    <location>
        <begin position="12"/>
        <end position="32"/>
    </location>
</feature>
<keyword evidence="2 7" id="KW-0813">Transport</keyword>
<dbReference type="Gene3D" id="1.10.3720.10">
    <property type="entry name" value="MetI-like"/>
    <property type="match status" value="1"/>
</dbReference>
<keyword evidence="6 7" id="KW-0472">Membrane</keyword>
<dbReference type="InterPro" id="IPR035906">
    <property type="entry name" value="MetI-like_sf"/>
</dbReference>
<name>A0A7Z2VJ71_9BACL</name>
<dbReference type="KEGG" id="cheb:HH215_12785"/>
<keyword evidence="10" id="KW-1185">Reference proteome</keyword>
<feature type="transmembrane region" description="Helical" evidence="7">
    <location>
        <begin position="112"/>
        <end position="134"/>
    </location>
</feature>
<dbReference type="PROSITE" id="PS50928">
    <property type="entry name" value="ABC_TM1"/>
    <property type="match status" value="1"/>
</dbReference>
<keyword evidence="5 7" id="KW-1133">Transmembrane helix</keyword>
<organism evidence="9 10">
    <name type="scientific">Cohnella herbarum</name>
    <dbReference type="NCBI Taxonomy" id="2728023"/>
    <lineage>
        <taxon>Bacteria</taxon>
        <taxon>Bacillati</taxon>
        <taxon>Bacillota</taxon>
        <taxon>Bacilli</taxon>
        <taxon>Bacillales</taxon>
        <taxon>Paenibacillaceae</taxon>
        <taxon>Cohnella</taxon>
    </lineage>
</organism>
<evidence type="ECO:0000313" key="9">
    <source>
        <dbReference type="EMBL" id="QJD83971.1"/>
    </source>
</evidence>
<evidence type="ECO:0000256" key="1">
    <source>
        <dbReference type="ARBA" id="ARBA00004651"/>
    </source>
</evidence>
<keyword evidence="4 7" id="KW-0812">Transmembrane</keyword>
<dbReference type="PANTHER" id="PTHR43744:SF9">
    <property type="entry name" value="POLYGALACTURONAN_RHAMNOGALACTURONAN TRANSPORT SYSTEM PERMEASE PROTEIN YTCP"/>
    <property type="match status" value="1"/>
</dbReference>
<evidence type="ECO:0000256" key="5">
    <source>
        <dbReference type="ARBA" id="ARBA00022989"/>
    </source>
</evidence>
<feature type="domain" description="ABC transmembrane type-1" evidence="8">
    <location>
        <begin position="71"/>
        <end position="280"/>
    </location>
</feature>
<evidence type="ECO:0000313" key="10">
    <source>
        <dbReference type="Proteomes" id="UP000502248"/>
    </source>
</evidence>